<proteinExistence type="predicted"/>
<dbReference type="Proteomes" id="UP000779508">
    <property type="component" value="Unassembled WGS sequence"/>
</dbReference>
<gene>
    <name evidence="1" type="ORF">KQI88_15130</name>
</gene>
<protein>
    <recommendedName>
        <fullName evidence="3">HEPN domain-containing protein</fullName>
    </recommendedName>
</protein>
<evidence type="ECO:0008006" key="3">
    <source>
        <dbReference type="Google" id="ProtNLM"/>
    </source>
</evidence>
<reference evidence="1 2" key="1">
    <citation type="submission" date="2021-06" db="EMBL/GenBank/DDBJ databases">
        <authorList>
            <person name="Sun Q."/>
            <person name="Li D."/>
        </authorList>
    </citation>
    <scope>NUCLEOTIDE SEQUENCE [LARGE SCALE GENOMIC DNA]</scope>
    <source>
        <strain evidence="1 2">MSJ-5</strain>
    </source>
</reference>
<evidence type="ECO:0000313" key="1">
    <source>
        <dbReference type="EMBL" id="MBU5677752.1"/>
    </source>
</evidence>
<dbReference type="EMBL" id="JAHLQK010000006">
    <property type="protein sequence ID" value="MBU5677752.1"/>
    <property type="molecule type" value="Genomic_DNA"/>
</dbReference>
<accession>A0ABS6G5J8</accession>
<keyword evidence="2" id="KW-1185">Reference proteome</keyword>
<evidence type="ECO:0000313" key="2">
    <source>
        <dbReference type="Proteomes" id="UP000779508"/>
    </source>
</evidence>
<sequence>MLEIVQQAKIDLEIAENTFQNATGDDVDIAILQVDLAKAKLNRAYKLAKEEGVRYE</sequence>
<dbReference type="RefSeq" id="WP_216418733.1">
    <property type="nucleotide sequence ID" value="NZ_JAHLQK010000006.1"/>
</dbReference>
<organism evidence="1 2">
    <name type="scientific">Alkaliphilus flagellatus</name>
    <dbReference type="NCBI Taxonomy" id="2841507"/>
    <lineage>
        <taxon>Bacteria</taxon>
        <taxon>Bacillati</taxon>
        <taxon>Bacillota</taxon>
        <taxon>Clostridia</taxon>
        <taxon>Peptostreptococcales</taxon>
        <taxon>Natronincolaceae</taxon>
        <taxon>Alkaliphilus</taxon>
    </lineage>
</organism>
<comment type="caution">
    <text evidence="1">The sequence shown here is derived from an EMBL/GenBank/DDBJ whole genome shotgun (WGS) entry which is preliminary data.</text>
</comment>
<name>A0ABS6G5J8_9FIRM</name>